<dbReference type="eggNOG" id="arCOG07565">
    <property type="taxonomic scope" value="Archaea"/>
</dbReference>
<dbReference type="RefSeq" id="WP_011323653.1">
    <property type="nucleotide sequence ID" value="NC_007426.1"/>
</dbReference>
<organism evidence="2 3">
    <name type="scientific">Natronomonas pharaonis (strain ATCC 35678 / DSM 2160 / CIP 103997 / JCM 8858 / NBRC 14720 / NCIMB 2260 / Gabara)</name>
    <name type="common">Halobacterium pharaonis</name>
    <dbReference type="NCBI Taxonomy" id="348780"/>
    <lineage>
        <taxon>Archaea</taxon>
        <taxon>Methanobacteriati</taxon>
        <taxon>Methanobacteriota</taxon>
        <taxon>Stenosarchaea group</taxon>
        <taxon>Halobacteria</taxon>
        <taxon>Halobacteriales</taxon>
        <taxon>Natronomonadaceae</taxon>
        <taxon>Natronomonas</taxon>
    </lineage>
</organism>
<dbReference type="EMBL" id="CR936257">
    <property type="protein sequence ID" value="CAI50036.3"/>
    <property type="molecule type" value="Genomic_DNA"/>
</dbReference>
<evidence type="ECO:0000256" key="1">
    <source>
        <dbReference type="SAM" id="Coils"/>
    </source>
</evidence>
<dbReference type="OrthoDB" id="222031at2157"/>
<dbReference type="Proteomes" id="UP000002698">
    <property type="component" value="Chromosome"/>
</dbReference>
<gene>
    <name evidence="2" type="ordered locus">NP_3890A</name>
</gene>
<feature type="coiled-coil region" evidence="1">
    <location>
        <begin position="1"/>
        <end position="56"/>
    </location>
</feature>
<accession>A0A1U7EXU7</accession>
<evidence type="ECO:0000313" key="2">
    <source>
        <dbReference type="EMBL" id="CAI50036.3"/>
    </source>
</evidence>
<name>A0A1U7EXU7_NATPD</name>
<keyword evidence="3" id="KW-1185">Reference proteome</keyword>
<dbReference type="STRING" id="348780.NP_3890A"/>
<dbReference type="KEGG" id="nph:NP_3890A"/>
<evidence type="ECO:0000313" key="3">
    <source>
        <dbReference type="Proteomes" id="UP000002698"/>
    </source>
</evidence>
<reference evidence="2 3" key="1">
    <citation type="journal article" date="2005" name="Genome Res.">
        <title>Living with two extremes: conclusions from the genome sequence of Natronomonas pharaonis.</title>
        <authorList>
            <person name="Falb M."/>
            <person name="Pfeiffer F."/>
            <person name="Palm P."/>
            <person name="Rodewald K."/>
            <person name="Hickmann V."/>
            <person name="Tittor J."/>
            <person name="Oesterhelt D."/>
        </authorList>
    </citation>
    <scope>NUCLEOTIDE SEQUENCE [LARGE SCALE GENOMIC DNA]</scope>
    <source>
        <strain evidence="3">ATCC 35678 / DSM 2160 / CIP 103997 / JCM 8858 / NBRC 14720 / NCIMB 2260 / Gabara</strain>
    </source>
</reference>
<dbReference type="GeneID" id="3701905"/>
<dbReference type="AlphaFoldDB" id="A0A1U7EXU7"/>
<dbReference type="HOGENOM" id="CLU_1412327_0_0_2"/>
<sequence>MSNDSKRLDELEGQLNALQQGHDNAWDAIEDLQDELQEVRTEQRRLQEDQDDLHDAVDHIDSRTDLLRLVENSDEMSGKQRSVALIQHLRRAAMRERERGRAAKVSINREEAERALQYPDVDRTTIYTDMDRAERLVGDKEILWYESGSGGDSRLKLNLEVGELPTKLTQEHGGR</sequence>
<keyword evidence="1" id="KW-0175">Coiled coil</keyword>
<dbReference type="EnsemblBacteria" id="CAI50036">
    <property type="protein sequence ID" value="CAI50036"/>
    <property type="gene ID" value="NP_3890A"/>
</dbReference>
<protein>
    <submittedName>
        <fullName evidence="2">Uncharacterized protein</fullName>
    </submittedName>
</protein>
<proteinExistence type="predicted"/>